<dbReference type="OrthoDB" id="5825621at2"/>
<reference evidence="1 2" key="1">
    <citation type="submission" date="2018-12" db="EMBL/GenBank/DDBJ databases">
        <authorList>
            <person name="Yu L."/>
        </authorList>
    </citation>
    <scope>NUCLEOTIDE SEQUENCE [LARGE SCALE GENOMIC DNA]</scope>
    <source>
        <strain evidence="1 2">HAW-EB2</strain>
    </source>
</reference>
<sequence>MGKSPLAKNSKTVKHVRNSKNVVPLHLTIPYKDSKSRNATEFDISHLLHLAANSNKVKINSRIPFLRNFCKKAHQYVDNGRSAATVSELYDILRAFIVFCDAVNVDPFSEAGYLKYAGNDGELRHRMKMYRPSKRLWEMSHGDELGIMETSACQITSELRTALSLCGLPAETWATHHRGFTGETTSYKGYSNAEEELLVARLSELFFTLAPQLIAAKKENLVLPDELPVVIGFGGHQEIISIKTSLKPRNLWMSKTGISVRSSAAFNMAMGAAYHLMCFFTSLNDGDIQSIAHPTTIHTDERDKSLQVVKVSSFKARANKEVDAVLTNQSFDVDKRDGVKFIKTLETLSALYGGGAEGSELLFKLNNQGEKNSSFDLQEINKHLMVELNLLSPTRASCLPWFKELFHSYRNQHVIELKKETNTLGRTVVSKVTRPCSKTKSTQGATNSAYCILSCYTDLPLKGILLPLTYSDKDAEGNISVSFKYRNGESHHFSVPAADKALIKDIEQFATELADKQKSKRAERLLLKRGHQNEAPKDWDGISPISANLMSTWSIETNEYFISLQSSRWREMTSNQVYSVSGAGGVQSLLQNLLQTIDKHYANGDPRLNKIIISQALQVMELLDEDTGLELAKEIVAAKLGITMLTHDEWKKKQEEERAKTNPNGIHCNGQQNIVGGKNTQRETNNAMKLQLPCAEYDMCHKCQSAKAVNETQSIYKLISFIDVLKEAVNLYPNAQEEVHERIAAFEVTLDGASKDVYDNAMALFNQNGRHPRVSMEHAILALHR</sequence>
<evidence type="ECO:0000313" key="2">
    <source>
        <dbReference type="Proteomes" id="UP000267448"/>
    </source>
</evidence>
<name>A0A431WU44_9GAMM</name>
<accession>A0A431WU44</accession>
<protein>
    <submittedName>
        <fullName evidence="1">Uncharacterized protein</fullName>
    </submittedName>
</protein>
<dbReference type="EMBL" id="RXNU01000005">
    <property type="protein sequence ID" value="RTR38967.1"/>
    <property type="molecule type" value="Genomic_DNA"/>
</dbReference>
<keyword evidence="2" id="KW-1185">Reference proteome</keyword>
<evidence type="ECO:0000313" key="1">
    <source>
        <dbReference type="EMBL" id="RTR38967.1"/>
    </source>
</evidence>
<dbReference type="AlphaFoldDB" id="A0A431WU44"/>
<dbReference type="Proteomes" id="UP000267448">
    <property type="component" value="Unassembled WGS sequence"/>
</dbReference>
<organism evidence="1 2">
    <name type="scientific">Shewanella canadensis</name>
    <dbReference type="NCBI Taxonomy" id="271096"/>
    <lineage>
        <taxon>Bacteria</taxon>
        <taxon>Pseudomonadati</taxon>
        <taxon>Pseudomonadota</taxon>
        <taxon>Gammaproteobacteria</taxon>
        <taxon>Alteromonadales</taxon>
        <taxon>Shewanellaceae</taxon>
        <taxon>Shewanella</taxon>
    </lineage>
</organism>
<proteinExistence type="predicted"/>
<comment type="caution">
    <text evidence="1">The sequence shown here is derived from an EMBL/GenBank/DDBJ whole genome shotgun (WGS) entry which is preliminary data.</text>
</comment>
<gene>
    <name evidence="1" type="ORF">EKG38_12315</name>
</gene>